<dbReference type="PANTHER" id="PTHR43194">
    <property type="entry name" value="HYDROLASE ALPHA/BETA FOLD FAMILY"/>
    <property type="match status" value="1"/>
</dbReference>
<reference evidence="2 3" key="1">
    <citation type="journal article" date="2015" name="Nature">
        <title>rRNA introns, odd ribosomes, and small enigmatic genomes across a large radiation of phyla.</title>
        <authorList>
            <person name="Brown C.T."/>
            <person name="Hug L.A."/>
            <person name="Thomas B.C."/>
            <person name="Sharon I."/>
            <person name="Castelle C.J."/>
            <person name="Singh A."/>
            <person name="Wilkins M.J."/>
            <person name="Williams K.H."/>
            <person name="Banfield J.F."/>
        </authorList>
    </citation>
    <scope>NUCLEOTIDE SEQUENCE [LARGE SCALE GENOMIC DNA]</scope>
</reference>
<dbReference type="InterPro" id="IPR029058">
    <property type="entry name" value="AB_hydrolase_fold"/>
</dbReference>
<sequence>MEKFAIKNRKGLKIVGEILKPENSIGLSFVLHGLGGFKGQSHIKVLADTLFEHNYTVINFDATNSIGESGGKYEDATMQNHYEDLVDTINWSKTQNWYKEPFVLTGHSLGGHAVARYAEDYPKEVKVVFPFAAVFSGQDNLEASYRFSPEETKEWKEAGWRTRVSNSKVGTTLRLPWSHMEERLKHDLKPNVGHITMPILFVVGENDTACPPDHQKKFYDLLPKNTEKEFHIIKEAPHTFHELEHLNQLKEIFNNWLRKYE</sequence>
<evidence type="ECO:0000313" key="3">
    <source>
        <dbReference type="Proteomes" id="UP000034452"/>
    </source>
</evidence>
<comment type="caution">
    <text evidence="2">The sequence shown here is derived from an EMBL/GenBank/DDBJ whole genome shotgun (WGS) entry which is preliminary data.</text>
</comment>
<dbReference type="Proteomes" id="UP000034452">
    <property type="component" value="Unassembled WGS sequence"/>
</dbReference>
<dbReference type="InterPro" id="IPR050228">
    <property type="entry name" value="Carboxylesterase_BioH"/>
</dbReference>
<proteinExistence type="predicted"/>
<evidence type="ECO:0000313" key="2">
    <source>
        <dbReference type="EMBL" id="KKR70163.1"/>
    </source>
</evidence>
<name>A0A0G0SZE3_9BACT</name>
<dbReference type="SUPFAM" id="SSF53474">
    <property type="entry name" value="alpha/beta-Hydrolases"/>
    <property type="match status" value="1"/>
</dbReference>
<accession>A0A0G0SZE3</accession>
<dbReference type="InterPro" id="IPR022742">
    <property type="entry name" value="Hydrolase_4"/>
</dbReference>
<feature type="domain" description="Serine aminopeptidase S33" evidence="1">
    <location>
        <begin position="29"/>
        <end position="141"/>
    </location>
</feature>
<dbReference type="Pfam" id="PF12146">
    <property type="entry name" value="Hydrolase_4"/>
    <property type="match status" value="2"/>
</dbReference>
<dbReference type="EMBL" id="LBZL01000012">
    <property type="protein sequence ID" value="KKR70163.1"/>
    <property type="molecule type" value="Genomic_DNA"/>
</dbReference>
<protein>
    <recommendedName>
        <fullName evidence="1">Serine aminopeptidase S33 domain-containing protein</fullName>
    </recommendedName>
</protein>
<gene>
    <name evidence="2" type="ORF">UU13_C0012G0009</name>
</gene>
<dbReference type="AlphaFoldDB" id="A0A0G0SZE3"/>
<dbReference type="PANTHER" id="PTHR43194:SF2">
    <property type="entry name" value="PEROXISOMAL MEMBRANE PROTEIN LPX1"/>
    <property type="match status" value="1"/>
</dbReference>
<organism evidence="2 3">
    <name type="scientific">Candidatus Nomurabacteria bacterium GW2011_GWB1_40_7</name>
    <dbReference type="NCBI Taxonomy" id="1618744"/>
    <lineage>
        <taxon>Bacteria</taxon>
        <taxon>Candidatus Nomuraibacteriota</taxon>
    </lineage>
</organism>
<evidence type="ECO:0000259" key="1">
    <source>
        <dbReference type="Pfam" id="PF12146"/>
    </source>
</evidence>
<feature type="domain" description="Serine aminopeptidase S33" evidence="1">
    <location>
        <begin position="184"/>
        <end position="241"/>
    </location>
</feature>
<dbReference type="Gene3D" id="3.40.50.1820">
    <property type="entry name" value="alpha/beta hydrolase"/>
    <property type="match status" value="1"/>
</dbReference>